<dbReference type="SUPFAM" id="SSF55874">
    <property type="entry name" value="ATPase domain of HSP90 chaperone/DNA topoisomerase II/histidine kinase"/>
    <property type="match status" value="1"/>
</dbReference>
<keyword evidence="3" id="KW-1185">Reference proteome</keyword>
<sequence>MCHLMGPIPSWLEAEEDMQEVVHGAVPSSTAIFFGSELLSTRVLGPEPFVACGPLEPITLRLRNILREYSEERDLFTEMVQNAEDAGATICRFLLDLRHCRKAITGLLDPGMAACHGPALWAYNNALFTEDDFCNITRVGAATKEHQTGRIGCFGLGFSCVYRITDVPAVLSGTTLLIFDPNGTHLGNHIPRTGSPGIRLDFSTHPRILHAFAEQFRPYQGIFGCHLPEQGAFPGTLFRLPFRTEEEAMTSQICSEAFSSERIQSLGNVFIGSSRLLLLFLKRVKEISLEMLTDIASSPEDVVCLATLQQKKIQDSGAPGDSSSWAAIEQITVHENTSKTTRHYLVLVCQGVGESLELFHQRTKAGLQSMPAVAGVALPLDLTADSKWVPRMGAEEGQVFCHLPLPVASGLPIHVHGAFSILSNRKGLRNTAEHGKWNQALLRDAVPTAWLQALTHLRTLHEAGELKNYEYHIFWPDINTAHYPFTEAVSGFYQAVAARNGWTMPWVKVCRVKSHCCAGGQCCPEGTRTGRMECAAVAGFSLLLYTPRLKSGCIKAMNSGGLSAYGRDGCASRDCNGGVTATAVGLAPPGRKTSVWVVASSEAWPGSQVLVPAGALAGRQVLLHQRASTRLGLGEEGDAAMLRALVIASVGRQGRSGFWDAWVLLWPVGGGEVPHLLEFCLWLPFVGRDSGSWSSEGVLVP</sequence>
<feature type="domain" description="Sacsin/Nov" evidence="1">
    <location>
        <begin position="56"/>
        <end position="301"/>
    </location>
</feature>
<dbReference type="PANTHER" id="PTHR46919">
    <property type="entry name" value="ZINC FINGER, C3HC4 TYPE (RING FINGER) FAMILY PROTEIN"/>
    <property type="match status" value="1"/>
</dbReference>
<dbReference type="Pfam" id="PF25794">
    <property type="entry name" value="SACS"/>
    <property type="match status" value="1"/>
</dbReference>
<dbReference type="InterPro" id="IPR058210">
    <property type="entry name" value="SACS/Nov_dom"/>
</dbReference>
<organism evidence="2 3">
    <name type="scientific">Nothoprocta perdicaria</name>
    <name type="common">Chilean tinamou</name>
    <name type="synonym">Crypturus perdicarius</name>
    <dbReference type="NCBI Taxonomy" id="30464"/>
    <lineage>
        <taxon>Eukaryota</taxon>
        <taxon>Metazoa</taxon>
        <taxon>Chordata</taxon>
        <taxon>Craniata</taxon>
        <taxon>Vertebrata</taxon>
        <taxon>Euteleostomi</taxon>
        <taxon>Archelosauria</taxon>
        <taxon>Archosauria</taxon>
        <taxon>Dinosauria</taxon>
        <taxon>Saurischia</taxon>
        <taxon>Theropoda</taxon>
        <taxon>Coelurosauria</taxon>
        <taxon>Aves</taxon>
        <taxon>Palaeognathae</taxon>
        <taxon>Tinamiformes</taxon>
        <taxon>Tinamidae</taxon>
        <taxon>Nothoprocta</taxon>
    </lineage>
</organism>
<dbReference type="Proteomes" id="UP000694420">
    <property type="component" value="Unplaced"/>
</dbReference>
<dbReference type="AlphaFoldDB" id="A0A8C6YS23"/>
<reference evidence="2" key="2">
    <citation type="submission" date="2025-09" db="UniProtKB">
        <authorList>
            <consortium name="Ensembl"/>
        </authorList>
    </citation>
    <scope>IDENTIFICATION</scope>
</reference>
<evidence type="ECO:0000313" key="3">
    <source>
        <dbReference type="Proteomes" id="UP000694420"/>
    </source>
</evidence>
<dbReference type="InterPro" id="IPR036890">
    <property type="entry name" value="HATPase_C_sf"/>
</dbReference>
<evidence type="ECO:0000313" key="2">
    <source>
        <dbReference type="Ensembl" id="ENSNPEP00000004081.1"/>
    </source>
</evidence>
<name>A0A8C6YS23_NOTPE</name>
<dbReference type="NCBIfam" id="NF047352">
    <property type="entry name" value="P_loop_sacsin"/>
    <property type="match status" value="1"/>
</dbReference>
<protein>
    <recommendedName>
        <fullName evidence="1">Sacsin/Nov domain-containing protein</fullName>
    </recommendedName>
</protein>
<proteinExistence type="predicted"/>
<evidence type="ECO:0000259" key="1">
    <source>
        <dbReference type="Pfam" id="PF25794"/>
    </source>
</evidence>
<dbReference type="Ensembl" id="ENSNPET00000004175.1">
    <property type="protein sequence ID" value="ENSNPEP00000004081.1"/>
    <property type="gene ID" value="ENSNPEG00000003130.1"/>
</dbReference>
<reference evidence="2" key="1">
    <citation type="submission" date="2025-08" db="UniProtKB">
        <authorList>
            <consortium name="Ensembl"/>
        </authorList>
    </citation>
    <scope>IDENTIFICATION</scope>
</reference>
<accession>A0A8C6YS23</accession>
<dbReference type="PANTHER" id="PTHR46919:SF2">
    <property type="entry name" value="SACSIN"/>
    <property type="match status" value="1"/>
</dbReference>